<name>A0A3N0E1C8_SINP1</name>
<dbReference type="GO" id="GO:0005829">
    <property type="term" value="C:cytosol"/>
    <property type="evidence" value="ECO:0007669"/>
    <property type="project" value="TreeGrafter"/>
</dbReference>
<dbReference type="AlphaFoldDB" id="A0A3N0E1C8"/>
<dbReference type="Pfam" id="PF02348">
    <property type="entry name" value="CTP_transf_3"/>
    <property type="match status" value="1"/>
</dbReference>
<dbReference type="Gene3D" id="3.90.550.10">
    <property type="entry name" value="Spore Coat Polysaccharide Biosynthesis Protein SpsA, Chain A"/>
    <property type="match status" value="1"/>
</dbReference>
<dbReference type="PANTHER" id="PTHR42866">
    <property type="entry name" value="3-DEOXY-MANNO-OCTULOSONATE CYTIDYLYLTRANSFERASE"/>
    <property type="match status" value="1"/>
</dbReference>
<keyword evidence="2" id="KW-1185">Reference proteome</keyword>
<dbReference type="PANTHER" id="PTHR42866:SF1">
    <property type="entry name" value="SPORE COAT POLYSACCHARIDE BIOSYNTHESIS PROTEIN SPSF"/>
    <property type="match status" value="1"/>
</dbReference>
<evidence type="ECO:0000313" key="2">
    <source>
        <dbReference type="Proteomes" id="UP000267469"/>
    </source>
</evidence>
<organism evidence="1 2">
    <name type="scientific">Sinomicrobium pectinilyticum</name>
    <dbReference type="NCBI Taxonomy" id="1084421"/>
    <lineage>
        <taxon>Bacteria</taxon>
        <taxon>Pseudomonadati</taxon>
        <taxon>Bacteroidota</taxon>
        <taxon>Flavobacteriia</taxon>
        <taxon>Flavobacteriales</taxon>
        <taxon>Flavobacteriaceae</taxon>
        <taxon>Sinomicrobium</taxon>
    </lineage>
</organism>
<dbReference type="OrthoDB" id="9815559at2"/>
<comment type="caution">
    <text evidence="1">The sequence shown here is derived from an EMBL/GenBank/DDBJ whole genome shotgun (WGS) entry which is preliminary data.</text>
</comment>
<gene>
    <name evidence="1" type="ORF">ED312_18600</name>
</gene>
<proteinExistence type="predicted"/>
<accession>A0A3N0E1C8</accession>
<dbReference type="InterPro" id="IPR003329">
    <property type="entry name" value="Cytidylyl_trans"/>
</dbReference>
<protein>
    <recommendedName>
        <fullName evidence="3">Aminotransferase</fullName>
    </recommendedName>
</protein>
<sequence>MSNLGIVIQARLGSSRLPNKVLLPLKNGKSMLMTIIERLEQLDLPIVVATTNSHTDLSLVDYLKENNIKYTRGDEMNVLSRFIKAGEENNFDFIIRVCSDNPYIDITYMNRLIQLWKENKSQDYISFSYKGKPTILSHFGIFGEIVSFSSLLKISKMFPQDISFQEHVTKGVYSNPSLFNIALTDIDKELEKFDGIRLTVDTLEDYHNICEINEKFSENPLANIKDIGNWILGKKKMIQIMNYTINKNLK</sequence>
<dbReference type="RefSeq" id="WP_123217536.1">
    <property type="nucleotide sequence ID" value="NZ_RJTM01000123.1"/>
</dbReference>
<evidence type="ECO:0008006" key="3">
    <source>
        <dbReference type="Google" id="ProtNLM"/>
    </source>
</evidence>
<reference evidence="1 2" key="1">
    <citation type="submission" date="2018-10" db="EMBL/GenBank/DDBJ databases">
        <title>Sinomicrobium pectinilyticum sp. nov., a pectinase-producing bacterium isolated from alkaline and saline soil, and emended description of the genus Sinomicrobium.</title>
        <authorList>
            <person name="Cheng B."/>
            <person name="Li C."/>
            <person name="Lai Q."/>
            <person name="Du M."/>
            <person name="Shao Z."/>
            <person name="Xu P."/>
            <person name="Yang C."/>
        </authorList>
    </citation>
    <scope>NUCLEOTIDE SEQUENCE [LARGE SCALE GENOMIC DNA]</scope>
    <source>
        <strain evidence="1 2">5DNS001</strain>
    </source>
</reference>
<evidence type="ECO:0000313" key="1">
    <source>
        <dbReference type="EMBL" id="RNL81620.1"/>
    </source>
</evidence>
<dbReference type="SUPFAM" id="SSF53448">
    <property type="entry name" value="Nucleotide-diphospho-sugar transferases"/>
    <property type="match status" value="1"/>
</dbReference>
<dbReference type="InterPro" id="IPR029044">
    <property type="entry name" value="Nucleotide-diphossugar_trans"/>
</dbReference>
<dbReference type="Proteomes" id="UP000267469">
    <property type="component" value="Unassembled WGS sequence"/>
</dbReference>
<dbReference type="EMBL" id="RJTM01000123">
    <property type="protein sequence ID" value="RNL81620.1"/>
    <property type="molecule type" value="Genomic_DNA"/>
</dbReference>